<keyword evidence="8" id="KW-0440">LIM domain</keyword>
<feature type="compositionally biased region" description="Pro residues" evidence="9">
    <location>
        <begin position="39"/>
        <end position="56"/>
    </location>
</feature>
<dbReference type="GO" id="GO:0046872">
    <property type="term" value="F:metal ion binding"/>
    <property type="evidence" value="ECO:0007669"/>
    <property type="project" value="UniProtKB-KW"/>
</dbReference>
<dbReference type="CDD" id="cd09396">
    <property type="entry name" value="LIM_DA1"/>
    <property type="match status" value="1"/>
</dbReference>
<keyword evidence="6 8" id="KW-0862">Zinc</keyword>
<keyword evidence="5" id="KW-0677">Repeat</keyword>
<evidence type="ECO:0000256" key="2">
    <source>
        <dbReference type="ARBA" id="ARBA00004496"/>
    </source>
</evidence>
<keyword evidence="12" id="KW-1185">Reference proteome</keyword>
<keyword evidence="4 8" id="KW-0479">Metal-binding</keyword>
<feature type="region of interest" description="Disordered" evidence="9">
    <location>
        <begin position="160"/>
        <end position="197"/>
    </location>
</feature>
<evidence type="ECO:0000256" key="4">
    <source>
        <dbReference type="ARBA" id="ARBA00022723"/>
    </source>
</evidence>
<accession>A0AAJ6CLH7</accession>
<dbReference type="Pfam" id="PF00412">
    <property type="entry name" value="LIM"/>
    <property type="match status" value="3"/>
</dbReference>
<comment type="subcellular location">
    <subcellularLocation>
        <location evidence="1">Cell junction</location>
    </subcellularLocation>
    <subcellularLocation>
        <location evidence="2">Cytoplasm</location>
    </subcellularLocation>
</comment>
<dbReference type="SUPFAM" id="SSF57716">
    <property type="entry name" value="Glucocorticoid receptor-like (DNA-binding domain)"/>
    <property type="match status" value="3"/>
</dbReference>
<evidence type="ECO:0000313" key="11">
    <source>
        <dbReference type="EMBL" id="WFD16976.1"/>
    </source>
</evidence>
<reference evidence="11 12" key="1">
    <citation type="submission" date="2023-03" db="EMBL/GenBank/DDBJ databases">
        <title>Mating type loci evolution in Malassezia.</title>
        <authorList>
            <person name="Coelho M.A."/>
        </authorList>
    </citation>
    <scope>NUCLEOTIDE SEQUENCE [LARGE SCALE GENOMIC DNA]</scope>
    <source>
        <strain evidence="11 12">CBS 13387</strain>
    </source>
</reference>
<evidence type="ECO:0000256" key="3">
    <source>
        <dbReference type="ARBA" id="ARBA00022490"/>
    </source>
</evidence>
<feature type="compositionally biased region" description="Pro residues" evidence="9">
    <location>
        <begin position="98"/>
        <end position="108"/>
    </location>
</feature>
<feature type="domain" description="LIM zinc-binding" evidence="10">
    <location>
        <begin position="204"/>
        <end position="263"/>
    </location>
</feature>
<dbReference type="FunFam" id="2.10.110.10:FF:000008">
    <property type="entry name" value="Paxillin isoform 1"/>
    <property type="match status" value="1"/>
</dbReference>
<dbReference type="InterPro" id="IPR001781">
    <property type="entry name" value="Znf_LIM"/>
</dbReference>
<evidence type="ECO:0000256" key="9">
    <source>
        <dbReference type="SAM" id="MobiDB-lite"/>
    </source>
</evidence>
<name>A0AAJ6CLH7_9BASI</name>
<dbReference type="AlphaFoldDB" id="A0AAJ6CLH7"/>
<dbReference type="PANTHER" id="PTHR24216:SF8">
    <property type="entry name" value="PAXILLIN, ISOFORM F"/>
    <property type="match status" value="1"/>
</dbReference>
<dbReference type="PANTHER" id="PTHR24216">
    <property type="entry name" value="PAXILLIN-RELATED"/>
    <property type="match status" value="1"/>
</dbReference>
<dbReference type="EMBL" id="CP119921">
    <property type="protein sequence ID" value="WFD16976.1"/>
    <property type="molecule type" value="Genomic_DNA"/>
</dbReference>
<organism evidence="11 12">
    <name type="scientific">Malassezia arunalokei</name>
    <dbReference type="NCBI Taxonomy" id="1514897"/>
    <lineage>
        <taxon>Eukaryota</taxon>
        <taxon>Fungi</taxon>
        <taxon>Dikarya</taxon>
        <taxon>Basidiomycota</taxon>
        <taxon>Ustilaginomycotina</taxon>
        <taxon>Malasseziomycetes</taxon>
        <taxon>Malasseziales</taxon>
        <taxon>Malasseziaceae</taxon>
        <taxon>Malassezia</taxon>
    </lineage>
</organism>
<dbReference type="CDD" id="cd08368">
    <property type="entry name" value="LIM"/>
    <property type="match status" value="2"/>
</dbReference>
<sequence>MSVTQRPLPQPAGHVVASPSAHDLFPYGLSSPKRHGLPATPPRFETPPPTVPPKPLSPHTSPFKTPRKRPLPTSPTRPLPRPGARPLPTIPLDTPRRPTSPLPPPPSMSPAVPSSPSKVGLPARVPSPRGPQPVPREGASVPVPLLMVDGEVMTDDMMDPTSPSAPSVATSDGAVVAQHASSSSAAERDAAMPTEPPVSQGVHAMCHRCGRWIGGYMVHAMGKAWHARCFTCAHCATPLEHVSFYEHEGEPYCHLDFHELFSRRCYYCQTPIVDERFVTVDAFGEPRTYHEAHFFCANCGDPFVEQKDGNTSVTEHSRPFYVHGRHAYCEACHRPRCQACKKVVGDEHIQALRAVWHPECFVCTRCGRPCQGATFVAPDGSPCDFDCYQAWIRGTAKRSTTFLS</sequence>
<gene>
    <name evidence="11" type="ORF">MARU1_003021</name>
</gene>
<evidence type="ECO:0000256" key="1">
    <source>
        <dbReference type="ARBA" id="ARBA00004282"/>
    </source>
</evidence>
<dbReference type="GO" id="GO:0005737">
    <property type="term" value="C:cytoplasm"/>
    <property type="evidence" value="ECO:0007669"/>
    <property type="project" value="UniProtKB-SubCell"/>
</dbReference>
<feature type="compositionally biased region" description="Low complexity" evidence="9">
    <location>
        <begin position="160"/>
        <end position="171"/>
    </location>
</feature>
<feature type="compositionally biased region" description="Pro residues" evidence="9">
    <location>
        <begin position="72"/>
        <end position="89"/>
    </location>
</feature>
<protein>
    <recommendedName>
        <fullName evidence="10">LIM zinc-binding domain-containing protein</fullName>
    </recommendedName>
</protein>
<evidence type="ECO:0000256" key="7">
    <source>
        <dbReference type="ARBA" id="ARBA00022949"/>
    </source>
</evidence>
<keyword evidence="3" id="KW-0963">Cytoplasm</keyword>
<evidence type="ECO:0000256" key="6">
    <source>
        <dbReference type="ARBA" id="ARBA00022833"/>
    </source>
</evidence>
<dbReference type="PROSITE" id="PS00478">
    <property type="entry name" value="LIM_DOMAIN_1"/>
    <property type="match status" value="1"/>
</dbReference>
<evidence type="ECO:0000256" key="8">
    <source>
        <dbReference type="PROSITE-ProRule" id="PRU00125"/>
    </source>
</evidence>
<evidence type="ECO:0000259" key="10">
    <source>
        <dbReference type="PROSITE" id="PS50023"/>
    </source>
</evidence>
<evidence type="ECO:0000256" key="5">
    <source>
        <dbReference type="ARBA" id="ARBA00022737"/>
    </source>
</evidence>
<dbReference type="SMART" id="SM00132">
    <property type="entry name" value="LIM"/>
    <property type="match status" value="3"/>
</dbReference>
<dbReference type="Gene3D" id="2.10.110.10">
    <property type="entry name" value="Cysteine Rich Protein"/>
    <property type="match status" value="3"/>
</dbReference>
<dbReference type="GO" id="GO:0030695">
    <property type="term" value="F:GTPase regulator activity"/>
    <property type="evidence" value="ECO:0007669"/>
    <property type="project" value="UniProtKB-ARBA"/>
</dbReference>
<evidence type="ECO:0000313" key="12">
    <source>
        <dbReference type="Proteomes" id="UP001217582"/>
    </source>
</evidence>
<dbReference type="Proteomes" id="UP001217582">
    <property type="component" value="Chromosome 6"/>
</dbReference>
<dbReference type="PROSITE" id="PS50023">
    <property type="entry name" value="LIM_DOMAIN_2"/>
    <property type="match status" value="2"/>
</dbReference>
<proteinExistence type="predicted"/>
<feature type="domain" description="LIM zinc-binding" evidence="10">
    <location>
        <begin position="335"/>
        <end position="394"/>
    </location>
</feature>
<feature type="region of interest" description="Disordered" evidence="9">
    <location>
        <begin position="1"/>
        <end position="140"/>
    </location>
</feature>
<keyword evidence="7" id="KW-0965">Cell junction</keyword>